<organism evidence="1 2">
    <name type="scientific">Diversispora epigaea</name>
    <dbReference type="NCBI Taxonomy" id="1348612"/>
    <lineage>
        <taxon>Eukaryota</taxon>
        <taxon>Fungi</taxon>
        <taxon>Fungi incertae sedis</taxon>
        <taxon>Mucoromycota</taxon>
        <taxon>Glomeromycotina</taxon>
        <taxon>Glomeromycetes</taxon>
        <taxon>Diversisporales</taxon>
        <taxon>Diversisporaceae</taxon>
        <taxon>Diversispora</taxon>
    </lineage>
</organism>
<reference evidence="1 2" key="1">
    <citation type="submission" date="2018-08" db="EMBL/GenBank/DDBJ databases">
        <title>Genome and evolution of the arbuscular mycorrhizal fungus Diversispora epigaea (formerly Glomus versiforme) and its bacterial endosymbionts.</title>
        <authorList>
            <person name="Sun X."/>
            <person name="Fei Z."/>
            <person name="Harrison M."/>
        </authorList>
    </citation>
    <scope>NUCLEOTIDE SEQUENCE [LARGE SCALE GENOMIC DNA]</scope>
    <source>
        <strain evidence="1 2">IT104</strain>
    </source>
</reference>
<evidence type="ECO:0000313" key="1">
    <source>
        <dbReference type="EMBL" id="RHZ66045.1"/>
    </source>
</evidence>
<proteinExistence type="predicted"/>
<accession>A0A397HS76</accession>
<sequence length="79" mass="9224">MPSEMANLLVNWWFKRIGFPGDKNEVLEFLTEIIATITLKDSEKPVGFEICAQHHYHQNTYDMVTGNFKRLLRVADLKI</sequence>
<dbReference type="Proteomes" id="UP000266861">
    <property type="component" value="Unassembled WGS sequence"/>
</dbReference>
<keyword evidence="2" id="KW-1185">Reference proteome</keyword>
<name>A0A397HS76_9GLOM</name>
<gene>
    <name evidence="1" type="ORF">Glove_309g23</name>
</gene>
<protein>
    <submittedName>
        <fullName evidence="1">Uncharacterized protein</fullName>
    </submittedName>
</protein>
<evidence type="ECO:0000313" key="2">
    <source>
        <dbReference type="Proteomes" id="UP000266861"/>
    </source>
</evidence>
<comment type="caution">
    <text evidence="1">The sequence shown here is derived from an EMBL/GenBank/DDBJ whole genome shotgun (WGS) entry which is preliminary data.</text>
</comment>
<dbReference type="AlphaFoldDB" id="A0A397HS76"/>
<dbReference type="EMBL" id="PQFF01000283">
    <property type="protein sequence ID" value="RHZ66045.1"/>
    <property type="molecule type" value="Genomic_DNA"/>
</dbReference>